<sequence>ISINAIDLLGPLVDMIEKVENKNVDKEELNELEDEEAYYQSILSSSQVEPLRIIIIEITVTDKSYLIK</sequence>
<comment type="caution">
    <text evidence="1">The sequence shown here is derived from an EMBL/GenBank/DDBJ whole genome shotgun (WGS) entry which is preliminary data.</text>
</comment>
<evidence type="ECO:0000313" key="1">
    <source>
        <dbReference type="EMBL" id="CAG8801353.1"/>
    </source>
</evidence>
<dbReference type="AlphaFoldDB" id="A0A9N9JXR2"/>
<proteinExistence type="predicted"/>
<reference evidence="1" key="1">
    <citation type="submission" date="2021-06" db="EMBL/GenBank/DDBJ databases">
        <authorList>
            <person name="Kallberg Y."/>
            <person name="Tangrot J."/>
            <person name="Rosling A."/>
        </authorList>
    </citation>
    <scope>NUCLEOTIDE SEQUENCE</scope>
    <source>
        <strain evidence="1">FL966</strain>
    </source>
</reference>
<keyword evidence="2" id="KW-1185">Reference proteome</keyword>
<protein>
    <submittedName>
        <fullName evidence="1">12540_t:CDS:1</fullName>
    </submittedName>
</protein>
<dbReference type="Proteomes" id="UP000789759">
    <property type="component" value="Unassembled WGS sequence"/>
</dbReference>
<evidence type="ECO:0000313" key="2">
    <source>
        <dbReference type="Proteomes" id="UP000789759"/>
    </source>
</evidence>
<gene>
    <name evidence="1" type="ORF">CPELLU_LOCUS17736</name>
</gene>
<feature type="non-terminal residue" evidence="1">
    <location>
        <position position="68"/>
    </location>
</feature>
<organism evidence="1 2">
    <name type="scientific">Cetraspora pellucida</name>
    <dbReference type="NCBI Taxonomy" id="1433469"/>
    <lineage>
        <taxon>Eukaryota</taxon>
        <taxon>Fungi</taxon>
        <taxon>Fungi incertae sedis</taxon>
        <taxon>Mucoromycota</taxon>
        <taxon>Glomeromycotina</taxon>
        <taxon>Glomeromycetes</taxon>
        <taxon>Diversisporales</taxon>
        <taxon>Gigasporaceae</taxon>
        <taxon>Cetraspora</taxon>
    </lineage>
</organism>
<accession>A0A9N9JXR2</accession>
<name>A0A9N9JXR2_9GLOM</name>
<dbReference type="EMBL" id="CAJVQA010031447">
    <property type="protein sequence ID" value="CAG8801353.1"/>
    <property type="molecule type" value="Genomic_DNA"/>
</dbReference>